<accession>A0A7I4Z5K4</accession>
<dbReference type="PANTHER" id="PTHR21724:SF0">
    <property type="entry name" value="SHKT DOMAIN-CONTAINING PROTEIN"/>
    <property type="match status" value="1"/>
</dbReference>
<feature type="domain" description="ShKT" evidence="3">
    <location>
        <begin position="206"/>
        <end position="246"/>
    </location>
</feature>
<keyword evidence="2" id="KW-0732">Signal</keyword>
<evidence type="ECO:0000256" key="2">
    <source>
        <dbReference type="SAM" id="SignalP"/>
    </source>
</evidence>
<dbReference type="AlphaFoldDB" id="A0A7I4Z5K4"/>
<keyword evidence="4" id="KW-1185">Reference proteome</keyword>
<name>A0A7I4Z5K4_HAECO</name>
<protein>
    <submittedName>
        <fullName evidence="5">ShKT domain-containing protein</fullName>
    </submittedName>
</protein>
<dbReference type="PANTHER" id="PTHR21724">
    <property type="entry name" value="SHKT DOMAIN-CONTAINING PROTEIN"/>
    <property type="match status" value="1"/>
</dbReference>
<dbReference type="WBParaSite" id="HCON_00187290-00001">
    <property type="protein sequence ID" value="HCON_00187290-00001"/>
    <property type="gene ID" value="HCON_00187290"/>
</dbReference>
<dbReference type="SMART" id="SM00254">
    <property type="entry name" value="ShKT"/>
    <property type="match status" value="4"/>
</dbReference>
<sequence>MMVFVVVACFALASSVSGQITDLNCTNGDAAAPAFIASAFACEDKFATTTCTGIYTTAITPGGTTDRDAKCFTDEDAKKLATDACPKTCGYCCMTAEYKCSNKDFPRVKCSSVTPAQCRDPSWRPILAEDCPNVCGFCLEGGCVDTVIECENDPTICRNVDMQDFVKANCMKTCGYCPSATTAATAATVTTATSGSATSGGNTGSCPSAVDSNPSCANWVRKGFCTNSFYTAADRKKYCAKSCNIC</sequence>
<feature type="signal peptide" evidence="2">
    <location>
        <begin position="1"/>
        <end position="18"/>
    </location>
</feature>
<dbReference type="Gene3D" id="1.10.10.1940">
    <property type="match status" value="2"/>
</dbReference>
<dbReference type="PROSITE" id="PS51670">
    <property type="entry name" value="SHKT"/>
    <property type="match status" value="1"/>
</dbReference>
<dbReference type="Pfam" id="PF01549">
    <property type="entry name" value="ShK"/>
    <property type="match status" value="4"/>
</dbReference>
<feature type="chain" id="PRO_5029487619" evidence="2">
    <location>
        <begin position="19"/>
        <end position="246"/>
    </location>
</feature>
<dbReference type="OMA" id="FCCQTDA"/>
<evidence type="ECO:0000313" key="4">
    <source>
        <dbReference type="Proteomes" id="UP000025227"/>
    </source>
</evidence>
<dbReference type="OrthoDB" id="5813795at2759"/>
<evidence type="ECO:0000256" key="1">
    <source>
        <dbReference type="PROSITE-ProRule" id="PRU01005"/>
    </source>
</evidence>
<organism evidence="4 5">
    <name type="scientific">Haemonchus contortus</name>
    <name type="common">Barber pole worm</name>
    <dbReference type="NCBI Taxonomy" id="6289"/>
    <lineage>
        <taxon>Eukaryota</taxon>
        <taxon>Metazoa</taxon>
        <taxon>Ecdysozoa</taxon>
        <taxon>Nematoda</taxon>
        <taxon>Chromadorea</taxon>
        <taxon>Rhabditida</taxon>
        <taxon>Rhabditina</taxon>
        <taxon>Rhabditomorpha</taxon>
        <taxon>Strongyloidea</taxon>
        <taxon>Trichostrongylidae</taxon>
        <taxon>Haemonchus</taxon>
    </lineage>
</organism>
<evidence type="ECO:0000259" key="3">
    <source>
        <dbReference type="PROSITE" id="PS51670"/>
    </source>
</evidence>
<evidence type="ECO:0000313" key="5">
    <source>
        <dbReference type="WBParaSite" id="HCON_00187290-00001"/>
    </source>
</evidence>
<reference evidence="5" key="1">
    <citation type="submission" date="2020-12" db="UniProtKB">
        <authorList>
            <consortium name="WormBaseParasite"/>
        </authorList>
    </citation>
    <scope>IDENTIFICATION</scope>
    <source>
        <strain evidence="5">MHco3</strain>
    </source>
</reference>
<proteinExistence type="predicted"/>
<dbReference type="InterPro" id="IPR003582">
    <property type="entry name" value="ShKT_dom"/>
</dbReference>
<comment type="caution">
    <text evidence="1">Lacks conserved residue(s) required for the propagation of feature annotation.</text>
</comment>
<dbReference type="Proteomes" id="UP000025227">
    <property type="component" value="Unplaced"/>
</dbReference>